<organism evidence="2 3">
    <name type="scientific">Marisediminitalea aggregata</name>
    <dbReference type="NCBI Taxonomy" id="634436"/>
    <lineage>
        <taxon>Bacteria</taxon>
        <taxon>Pseudomonadati</taxon>
        <taxon>Pseudomonadota</taxon>
        <taxon>Gammaproteobacteria</taxon>
        <taxon>Alteromonadales</taxon>
        <taxon>Alteromonadaceae</taxon>
        <taxon>Marisediminitalea</taxon>
    </lineage>
</organism>
<dbReference type="OrthoDB" id="6402461at2"/>
<feature type="transmembrane region" description="Helical" evidence="1">
    <location>
        <begin position="52"/>
        <end position="73"/>
    </location>
</feature>
<sequence>MKHNGVVLFSYHRRQRDTAKILGLNIVVALAMYAAAYQFLPEGDTAVQELLAVADIAIVVVVLCLLAGAFYLYKKNEAVEVIVTPSTFFYHDPYFSSLTIEVAVKDILSITQTTDVQQDFHTTRMHLRDGKSHQLMLINHRLDRAALYDALKKANPTIESPEHPNRFKKRVPDWVKKLRK</sequence>
<name>A0A1M5E5G8_9ALTE</name>
<accession>A0A1M5E5G8</accession>
<keyword evidence="1" id="KW-1133">Transmembrane helix</keyword>
<dbReference type="Proteomes" id="UP000184520">
    <property type="component" value="Unassembled WGS sequence"/>
</dbReference>
<keyword evidence="1" id="KW-0812">Transmembrane</keyword>
<keyword evidence="1" id="KW-0472">Membrane</keyword>
<evidence type="ECO:0000313" key="2">
    <source>
        <dbReference type="EMBL" id="SHF74384.1"/>
    </source>
</evidence>
<gene>
    <name evidence="2" type="ORF">SAMN05216361_0258</name>
</gene>
<feature type="transmembrane region" description="Helical" evidence="1">
    <location>
        <begin position="21"/>
        <end position="40"/>
    </location>
</feature>
<dbReference type="STRING" id="634436.SAMN05216361_0258"/>
<protein>
    <submittedName>
        <fullName evidence="2">Uncharacterized protein</fullName>
    </submittedName>
</protein>
<reference evidence="3" key="1">
    <citation type="submission" date="2016-11" db="EMBL/GenBank/DDBJ databases">
        <authorList>
            <person name="Varghese N."/>
            <person name="Submissions S."/>
        </authorList>
    </citation>
    <scope>NUCLEOTIDE SEQUENCE [LARGE SCALE GENOMIC DNA]</scope>
    <source>
        <strain evidence="3">CGMCC 1.8995</strain>
    </source>
</reference>
<evidence type="ECO:0000313" key="3">
    <source>
        <dbReference type="Proteomes" id="UP000184520"/>
    </source>
</evidence>
<dbReference type="EMBL" id="FQWD01000001">
    <property type="protein sequence ID" value="SHF74384.1"/>
    <property type="molecule type" value="Genomic_DNA"/>
</dbReference>
<evidence type="ECO:0000256" key="1">
    <source>
        <dbReference type="SAM" id="Phobius"/>
    </source>
</evidence>
<keyword evidence="3" id="KW-1185">Reference proteome</keyword>
<dbReference type="RefSeq" id="WP_073316744.1">
    <property type="nucleotide sequence ID" value="NZ_FQWD01000001.1"/>
</dbReference>
<dbReference type="AlphaFoldDB" id="A0A1M5E5G8"/>
<proteinExistence type="predicted"/>